<protein>
    <submittedName>
        <fullName evidence="9">Survival factor 1 protein</fullName>
    </submittedName>
</protein>
<reference evidence="9 10" key="1">
    <citation type="submission" date="2018-05" db="EMBL/GenBank/DDBJ databases">
        <title>Genome sequencing and assembly of the regulated plant pathogen Lachnellula willkommii and related sister species for the development of diagnostic species identification markers.</title>
        <authorList>
            <person name="Giroux E."/>
            <person name="Bilodeau G."/>
        </authorList>
    </citation>
    <scope>NUCLEOTIDE SEQUENCE [LARGE SCALE GENOMIC DNA]</scope>
    <source>
        <strain evidence="9 10">CBS 160.35</strain>
    </source>
</reference>
<dbReference type="GO" id="GO:0006979">
    <property type="term" value="P:response to oxidative stress"/>
    <property type="evidence" value="ECO:0007669"/>
    <property type="project" value="InterPro"/>
</dbReference>
<feature type="transmembrane region" description="Helical" evidence="5">
    <location>
        <begin position="59"/>
        <end position="84"/>
    </location>
</feature>
<keyword evidence="5" id="KW-0472">Membrane</keyword>
<comment type="similarity">
    <text evidence="2">Belongs to the SVF1 family.</text>
</comment>
<keyword evidence="10" id="KW-1185">Reference proteome</keyword>
<feature type="domain" description="DUF2231" evidence="7">
    <location>
        <begin position="2"/>
        <end position="160"/>
    </location>
</feature>
<evidence type="ECO:0000313" key="10">
    <source>
        <dbReference type="Proteomes" id="UP000443090"/>
    </source>
</evidence>
<evidence type="ECO:0000259" key="7">
    <source>
        <dbReference type="Pfam" id="PF09990"/>
    </source>
</evidence>
<dbReference type="InterPro" id="IPR013931">
    <property type="entry name" value="Svf1-like_N"/>
</dbReference>
<feature type="domain" description="Svf1-like C-terminal" evidence="8">
    <location>
        <begin position="449"/>
        <end position="613"/>
    </location>
</feature>
<evidence type="ECO:0000313" key="9">
    <source>
        <dbReference type="EMBL" id="TVY35914.1"/>
    </source>
</evidence>
<evidence type="ECO:0000256" key="2">
    <source>
        <dbReference type="ARBA" id="ARBA00009069"/>
    </source>
</evidence>
<dbReference type="OrthoDB" id="2590239at2759"/>
<dbReference type="PANTHER" id="PTHR47107:SF1">
    <property type="entry name" value="CERAMIDE-BINDING PROTEIN SVF1-RELATED"/>
    <property type="match status" value="1"/>
</dbReference>
<dbReference type="EMBL" id="QGMI01000904">
    <property type="protein sequence ID" value="TVY35914.1"/>
    <property type="molecule type" value="Genomic_DNA"/>
</dbReference>
<keyword evidence="5" id="KW-0812">Transmembrane</keyword>
<evidence type="ECO:0000256" key="3">
    <source>
        <dbReference type="ARBA" id="ARBA00022490"/>
    </source>
</evidence>
<feature type="domain" description="Svf1-like N-terminal" evidence="6">
    <location>
        <begin position="287"/>
        <end position="447"/>
    </location>
</feature>
<evidence type="ECO:0000256" key="4">
    <source>
        <dbReference type="SAM" id="MobiDB-lite"/>
    </source>
</evidence>
<dbReference type="InterPro" id="IPR051385">
    <property type="entry name" value="Ceramide-binding_SVF1"/>
</dbReference>
<evidence type="ECO:0000259" key="8">
    <source>
        <dbReference type="Pfam" id="PF17187"/>
    </source>
</evidence>
<dbReference type="PANTHER" id="PTHR47107">
    <property type="entry name" value="SVF1-LIKE PROTEIN YDR222W-RELATED"/>
    <property type="match status" value="1"/>
</dbReference>
<gene>
    <name evidence="9" type="primary">svf-1</name>
    <name evidence="9" type="ORF">LOCC1_G006186</name>
</gene>
<evidence type="ECO:0000256" key="5">
    <source>
        <dbReference type="SAM" id="Phobius"/>
    </source>
</evidence>
<comment type="subcellular location">
    <subcellularLocation>
        <location evidence="1">Cytoplasm</location>
    </subcellularLocation>
</comment>
<feature type="compositionally biased region" description="Basic and acidic residues" evidence="4">
    <location>
        <begin position="176"/>
        <end position="192"/>
    </location>
</feature>
<keyword evidence="5" id="KW-1133">Transmembrane helix</keyword>
<dbReference type="Pfam" id="PF08622">
    <property type="entry name" value="Svf1"/>
    <property type="match status" value="1"/>
</dbReference>
<dbReference type="InterPro" id="IPR033394">
    <property type="entry name" value="Svf1-like_C"/>
</dbReference>
<dbReference type="AlphaFoldDB" id="A0A8H8RKW2"/>
<dbReference type="Proteomes" id="UP000443090">
    <property type="component" value="Unassembled WGS sequence"/>
</dbReference>
<organism evidence="9 10">
    <name type="scientific">Lachnellula occidentalis</name>
    <dbReference type="NCBI Taxonomy" id="215460"/>
    <lineage>
        <taxon>Eukaryota</taxon>
        <taxon>Fungi</taxon>
        <taxon>Dikarya</taxon>
        <taxon>Ascomycota</taxon>
        <taxon>Pezizomycotina</taxon>
        <taxon>Leotiomycetes</taxon>
        <taxon>Helotiales</taxon>
        <taxon>Lachnaceae</taxon>
        <taxon>Lachnellula</taxon>
    </lineage>
</organism>
<evidence type="ECO:0000259" key="6">
    <source>
        <dbReference type="Pfam" id="PF08622"/>
    </source>
</evidence>
<dbReference type="Pfam" id="PF17187">
    <property type="entry name" value="Svf1_C"/>
    <property type="match status" value="1"/>
</dbReference>
<feature type="transmembrane region" description="Helical" evidence="5">
    <location>
        <begin position="136"/>
        <end position="159"/>
    </location>
</feature>
<feature type="region of interest" description="Disordered" evidence="4">
    <location>
        <begin position="167"/>
        <end position="192"/>
    </location>
</feature>
<accession>A0A8H8RKW2</accession>
<dbReference type="GO" id="GO:0005737">
    <property type="term" value="C:cytoplasm"/>
    <property type="evidence" value="ECO:0007669"/>
    <property type="project" value="UniProtKB-SubCell"/>
</dbReference>
<dbReference type="Pfam" id="PF09990">
    <property type="entry name" value="DUF2231"/>
    <property type="match status" value="1"/>
</dbReference>
<name>A0A8H8RKW2_9HELO</name>
<evidence type="ECO:0000256" key="1">
    <source>
        <dbReference type="ARBA" id="ARBA00004496"/>
    </source>
</evidence>
<proteinExistence type="inferred from homology"/>
<comment type="caution">
    <text evidence="9">The sequence shown here is derived from an EMBL/GenBank/DDBJ whole genome shotgun (WGS) entry which is preliminary data.</text>
</comment>
<dbReference type="SUPFAM" id="SSF159245">
    <property type="entry name" value="AttH-like"/>
    <property type="match status" value="1"/>
</dbReference>
<dbReference type="InterPro" id="IPR019251">
    <property type="entry name" value="DUF2231_TM"/>
</dbReference>
<sequence length="614" mass="67189">MAIHPATVHFPITFIALTGSLDLLYSATQFTPTASFILSTFKYLQVPAAVVEVLPQLSYYSTILALVTTVPSIVTGVGALLPYIQRDGFSSPKVRTGLQHASLNDIAAAMLAYNWWTRRRVEDLAPTGVNTMLSGLLAVPVMLYAASLGGHLVYGYGMGVGQFSNKQKKGVGGEGRGGEEWHDLAKPEPKENSVKRGEGLVIAVLNFIRHTTLYHLPRPNNTFLQTPGYSFKMMNWAKQTLANVAGTQEPIYGPSAIQTVTKQAETTPYTELTKDDLKWDNLPSTSVETQGFYFMTKTGHIAMAQIIHSNVAGIKRTSQFNTKIFYPKKEKKAHLWSSDPLSDVDFSDDGHNFYARDVAVELLEDGKTYTIKSLSNAKSIVNLTVTQIAPGFKAGKDGKTYYGTDPAAPWGFMRHEFWPRCSASGTIVTDDGTLDMAGQAMFIHANQGMKPHHAAGKWKFVNFQGPTYSAIFMQFTTPPSYGSTVVNMGAVVKDSEILTAGTSVSAEFTKVKPDTENDWPEPEAIKVQWTGKTKDGKPVEAVLDGPLDERLDRIDVMAEVPGFVKAIVASAAGTRPYIYQYSPHEHPVSLKVKIGDEEVTEEGVLFSEATFISA</sequence>
<keyword evidence="3" id="KW-0963">Cytoplasm</keyword>